<comment type="caution">
    <text evidence="1">The sequence shown here is derived from an EMBL/GenBank/DDBJ whole genome shotgun (WGS) entry which is preliminary data.</text>
</comment>
<evidence type="ECO:0000313" key="1">
    <source>
        <dbReference type="EMBL" id="MBB4570164.1"/>
    </source>
</evidence>
<keyword evidence="2" id="KW-1185">Reference proteome</keyword>
<sequence>MLRTMDLDDQSRFETYKVQDIAIEWNLPFEF</sequence>
<evidence type="ECO:0000313" key="2">
    <source>
        <dbReference type="Proteomes" id="UP000543836"/>
    </source>
</evidence>
<organism evidence="1 2">
    <name type="scientific">Rhizobium leucaenae</name>
    <dbReference type="NCBI Taxonomy" id="29450"/>
    <lineage>
        <taxon>Bacteria</taxon>
        <taxon>Pseudomonadati</taxon>
        <taxon>Pseudomonadota</taxon>
        <taxon>Alphaproteobacteria</taxon>
        <taxon>Hyphomicrobiales</taxon>
        <taxon>Rhizobiaceae</taxon>
        <taxon>Rhizobium/Agrobacterium group</taxon>
        <taxon>Rhizobium</taxon>
    </lineage>
</organism>
<dbReference type="Proteomes" id="UP000543836">
    <property type="component" value="Unassembled WGS sequence"/>
</dbReference>
<name>A0A7W7EM45_9HYPH</name>
<proteinExistence type="predicted"/>
<dbReference type="EMBL" id="JACIIG010000012">
    <property type="protein sequence ID" value="MBB4570164.1"/>
    <property type="molecule type" value="Genomic_DNA"/>
</dbReference>
<accession>A0A7W7EM45</accession>
<reference evidence="1 2" key="1">
    <citation type="submission" date="2020-08" db="EMBL/GenBank/DDBJ databases">
        <title>Genomic Encyclopedia of Type Strains, Phase IV (KMG-V): Genome sequencing to study the core and pangenomes of soil and plant-associated prokaryotes.</title>
        <authorList>
            <person name="Whitman W."/>
        </authorList>
    </citation>
    <scope>NUCLEOTIDE SEQUENCE [LARGE SCALE GENOMIC DNA]</scope>
    <source>
        <strain evidence="1 2">SEMIA 492</strain>
    </source>
</reference>
<protein>
    <submittedName>
        <fullName evidence="1">Uncharacterized protein</fullName>
    </submittedName>
</protein>
<gene>
    <name evidence="1" type="ORF">GGE60_004300</name>
</gene>
<dbReference type="AlphaFoldDB" id="A0A7W7EM45"/>